<dbReference type="InterPro" id="IPR029053">
    <property type="entry name" value="Viral_coat"/>
</dbReference>
<keyword evidence="2" id="KW-0946">Virion</keyword>
<sequence length="467" mass="50856">MPSRAPARRYVRASRPYAPRPYARRSVTLYGRGAYRKSTRTYRRPYLRGRGAYYLKGGANVSGSVPGFGKFSGNATAAAGSNDNLLLTGLGAYTLSNIKHNSLITPDVPQVRNAVYAEGGTIIRHREYLGPIVTSSVAGQFNIVSYPLNPAQSLTFPWLSTISQNYEEYKPNGLMFEFRSTASDAIASSTNLALGQVMMCTQYDPTDPEFNTDIELLNYSWAQSGKVSDNVQHYVECDPKQSPLSHLYTRTGTEASPSDLRFSDFGRFSIATSGLQGTSVQIGQLWVTYEFIMYKPKIGQDQSTGGGMFLYTNRSGSVTSGTIFGNPLSTGDYYDDNNIDIILGYNVSQEPTIAFPLTSVATTYSVDFTAYGDSTVSVAPVGIVQVGSNVKRMYVWDDNISSVSTPTVAATGSVRGHKMVVTILPEASDISKNTVRYTTSGISPANASCCVLINQIPFLNPDVYPHQ</sequence>
<protein>
    <submittedName>
        <fullName evidence="4">Capsid protein</fullName>
    </submittedName>
</protein>
<dbReference type="GO" id="GO:0019028">
    <property type="term" value="C:viral capsid"/>
    <property type="evidence" value="ECO:0007669"/>
    <property type="project" value="UniProtKB-KW"/>
</dbReference>
<dbReference type="EMBL" id="MW348193">
    <property type="protein sequence ID" value="QRI44182.1"/>
    <property type="molecule type" value="Genomic_DNA"/>
</dbReference>
<dbReference type="SUPFAM" id="SSF88633">
    <property type="entry name" value="Positive stranded ssRNA viruses"/>
    <property type="match status" value="1"/>
</dbReference>
<organism evidence="4">
    <name type="scientific">Cressdnaviricota sp</name>
    <dbReference type="NCBI Taxonomy" id="2748378"/>
    <lineage>
        <taxon>Viruses</taxon>
        <taxon>Monodnaviria</taxon>
        <taxon>Shotokuvirae</taxon>
        <taxon>Cressdnaviricota</taxon>
    </lineage>
</organism>
<evidence type="ECO:0000256" key="2">
    <source>
        <dbReference type="ARBA" id="ARBA00022561"/>
    </source>
</evidence>
<evidence type="ECO:0000313" key="4">
    <source>
        <dbReference type="EMBL" id="QRI44182.1"/>
    </source>
</evidence>
<reference evidence="4" key="1">
    <citation type="submission" date="2020-11" db="EMBL/GenBank/DDBJ databases">
        <title>Viral genomes from river ports along the Yangtze River in China.</title>
        <authorList>
            <person name="Lu J."/>
            <person name="Shen Q."/>
            <person name="Yang S."/>
            <person name="Zhang W."/>
        </authorList>
    </citation>
    <scope>NUCLEOTIDE SEQUENCE</scope>
    <source>
        <strain evidence="4">6nt-CRESS-1</strain>
    </source>
</reference>
<dbReference type="GO" id="GO:0005198">
    <property type="term" value="F:structural molecule activity"/>
    <property type="evidence" value="ECO:0007669"/>
    <property type="project" value="InterPro"/>
</dbReference>
<feature type="domain" description="Icosahedral viral capsid protein S" evidence="3">
    <location>
        <begin position="100"/>
        <end position="297"/>
    </location>
</feature>
<evidence type="ECO:0000256" key="1">
    <source>
        <dbReference type="ARBA" id="ARBA00007446"/>
    </source>
</evidence>
<keyword evidence="2" id="KW-0167">Capsid protein</keyword>
<accession>A0A890UZE5</accession>
<name>A0A890UZE5_9VIRU</name>
<comment type="similarity">
    <text evidence="1">Belongs to the icosahedral plant coat protein family.</text>
</comment>
<dbReference type="Pfam" id="PF00729">
    <property type="entry name" value="Viral_coat"/>
    <property type="match status" value="1"/>
</dbReference>
<evidence type="ECO:0000259" key="3">
    <source>
        <dbReference type="Pfam" id="PF00729"/>
    </source>
</evidence>
<proteinExistence type="inferred from homology"/>
<dbReference type="InterPro" id="IPR000937">
    <property type="entry name" value="Capsid_prot_S-dom_vir"/>
</dbReference>
<dbReference type="Gene3D" id="2.60.120.20">
    <property type="match status" value="1"/>
</dbReference>